<evidence type="ECO:0000256" key="7">
    <source>
        <dbReference type="ARBA" id="ARBA00023004"/>
    </source>
</evidence>
<proteinExistence type="predicted"/>
<dbReference type="InterPro" id="IPR024167">
    <property type="entry name" value="Cytochrome_c4-like"/>
</dbReference>
<feature type="signal peptide" evidence="9">
    <location>
        <begin position="1"/>
        <end position="18"/>
    </location>
</feature>
<dbReference type="RefSeq" id="WP_213639422.1">
    <property type="nucleotide sequence ID" value="NZ_JADPMV010000001.1"/>
</dbReference>
<keyword evidence="12" id="KW-1185">Reference proteome</keyword>
<evidence type="ECO:0000256" key="5">
    <source>
        <dbReference type="ARBA" id="ARBA00022764"/>
    </source>
</evidence>
<evidence type="ECO:0000256" key="3">
    <source>
        <dbReference type="ARBA" id="ARBA00022617"/>
    </source>
</evidence>
<reference evidence="11 12" key="1">
    <citation type="journal article" date="2021" name="Syst. Appl. Microbiol.">
        <title>Pseudomonas lalucatii sp. nov. isolated from Vallgornera, a karstic cave in Mallorca, Western Mediterranean.</title>
        <authorList>
            <person name="Busquets A."/>
            <person name="Mulet M."/>
            <person name="Gomila M."/>
            <person name="Garcia-Valdes E."/>
        </authorList>
    </citation>
    <scope>NUCLEOTIDE SEQUENCE [LARGE SCALE GENOMIC DNA]</scope>
    <source>
        <strain evidence="11 12">R1b54</strain>
    </source>
</reference>
<keyword evidence="6" id="KW-0249">Electron transport</keyword>
<dbReference type="PIRSF" id="PIRSF000005">
    <property type="entry name" value="Cytochrome_c4"/>
    <property type="match status" value="1"/>
</dbReference>
<keyword evidence="4 8" id="KW-0479">Metal-binding</keyword>
<keyword evidence="9" id="KW-0732">Signal</keyword>
<sequence length="219" mass="24082">MRALALVLFSCLAGLAQAGNEAMQRFTQLNADPLLRQQAYEAGHERIRFCGNCHGENGNSRRPHIPNLAQQNPVYLFNAFEKFASGERSDYVMSKLAPNLSLEDRVNVAIYFGQQQLQGHEEAVDPALRQAGEATFKTLCTGCHGVNAEGRDNTPRLAGQPAEYLRRALTRFRDKDPSRAGSVMMTIAEGFSDQRIAALAAYLQQLQAQAELSAGAGRR</sequence>
<evidence type="ECO:0000256" key="8">
    <source>
        <dbReference type="PROSITE-ProRule" id="PRU00433"/>
    </source>
</evidence>
<keyword evidence="7 8" id="KW-0408">Iron</keyword>
<dbReference type="Proteomes" id="UP001196601">
    <property type="component" value="Unassembled WGS sequence"/>
</dbReference>
<protein>
    <submittedName>
        <fullName evidence="11">C-type cytochrome</fullName>
    </submittedName>
</protein>
<keyword evidence="5" id="KW-0574">Periplasm</keyword>
<dbReference type="InterPro" id="IPR050597">
    <property type="entry name" value="Cytochrome_c_Oxidase_Subunit"/>
</dbReference>
<evidence type="ECO:0000256" key="1">
    <source>
        <dbReference type="ARBA" id="ARBA00004418"/>
    </source>
</evidence>
<dbReference type="Gene3D" id="1.10.760.10">
    <property type="entry name" value="Cytochrome c-like domain"/>
    <property type="match status" value="2"/>
</dbReference>
<evidence type="ECO:0000313" key="11">
    <source>
        <dbReference type="EMBL" id="MBS7662115.1"/>
    </source>
</evidence>
<comment type="caution">
    <text evidence="11">The sequence shown here is derived from an EMBL/GenBank/DDBJ whole genome shotgun (WGS) entry which is preliminary data.</text>
</comment>
<evidence type="ECO:0000256" key="4">
    <source>
        <dbReference type="ARBA" id="ARBA00022723"/>
    </source>
</evidence>
<dbReference type="PROSITE" id="PS51007">
    <property type="entry name" value="CYTC"/>
    <property type="match status" value="2"/>
</dbReference>
<evidence type="ECO:0000313" key="12">
    <source>
        <dbReference type="Proteomes" id="UP001196601"/>
    </source>
</evidence>
<feature type="chain" id="PRO_5047133417" evidence="9">
    <location>
        <begin position="19"/>
        <end position="219"/>
    </location>
</feature>
<evidence type="ECO:0000256" key="9">
    <source>
        <dbReference type="SAM" id="SignalP"/>
    </source>
</evidence>
<feature type="domain" description="Cytochrome c" evidence="10">
    <location>
        <begin position="31"/>
        <end position="116"/>
    </location>
</feature>
<keyword evidence="2" id="KW-0813">Transport</keyword>
<dbReference type="SUPFAM" id="SSF46626">
    <property type="entry name" value="Cytochrome c"/>
    <property type="match status" value="2"/>
</dbReference>
<feature type="domain" description="Cytochrome c" evidence="10">
    <location>
        <begin position="127"/>
        <end position="207"/>
    </location>
</feature>
<evidence type="ECO:0000256" key="2">
    <source>
        <dbReference type="ARBA" id="ARBA00022448"/>
    </source>
</evidence>
<comment type="subcellular location">
    <subcellularLocation>
        <location evidence="1">Periplasm</location>
    </subcellularLocation>
</comment>
<dbReference type="Pfam" id="PF00034">
    <property type="entry name" value="Cytochrom_C"/>
    <property type="match status" value="1"/>
</dbReference>
<organism evidence="11 12">
    <name type="scientific">Pseudomonas lalucatii</name>
    <dbReference type="NCBI Taxonomy" id="1424203"/>
    <lineage>
        <taxon>Bacteria</taxon>
        <taxon>Pseudomonadati</taxon>
        <taxon>Pseudomonadota</taxon>
        <taxon>Gammaproteobacteria</taxon>
        <taxon>Pseudomonadales</taxon>
        <taxon>Pseudomonadaceae</taxon>
        <taxon>Pseudomonas</taxon>
    </lineage>
</organism>
<dbReference type="PANTHER" id="PTHR33751:SF9">
    <property type="entry name" value="CYTOCHROME C4"/>
    <property type="match status" value="1"/>
</dbReference>
<dbReference type="EMBL" id="JADPMV010000001">
    <property type="protein sequence ID" value="MBS7662115.1"/>
    <property type="molecule type" value="Genomic_DNA"/>
</dbReference>
<evidence type="ECO:0000259" key="10">
    <source>
        <dbReference type="PROSITE" id="PS51007"/>
    </source>
</evidence>
<keyword evidence="3 8" id="KW-0349">Heme</keyword>
<evidence type="ECO:0000256" key="6">
    <source>
        <dbReference type="ARBA" id="ARBA00022982"/>
    </source>
</evidence>
<accession>A0ABS5Q014</accession>
<dbReference type="PANTHER" id="PTHR33751">
    <property type="entry name" value="CBB3-TYPE CYTOCHROME C OXIDASE SUBUNIT FIXP"/>
    <property type="match status" value="1"/>
</dbReference>
<gene>
    <name evidence="11" type="ORF">I0D00_09215</name>
</gene>
<dbReference type="InterPro" id="IPR036909">
    <property type="entry name" value="Cyt_c-like_dom_sf"/>
</dbReference>
<name>A0ABS5Q014_9PSED</name>
<dbReference type="InterPro" id="IPR009056">
    <property type="entry name" value="Cyt_c-like_dom"/>
</dbReference>